<evidence type="ECO:0000313" key="2">
    <source>
        <dbReference type="WBParaSite" id="RSKR_0000444700.1"/>
    </source>
</evidence>
<organism evidence="1 2">
    <name type="scientific">Rhabditophanes sp. KR3021</name>
    <dbReference type="NCBI Taxonomy" id="114890"/>
    <lineage>
        <taxon>Eukaryota</taxon>
        <taxon>Metazoa</taxon>
        <taxon>Ecdysozoa</taxon>
        <taxon>Nematoda</taxon>
        <taxon>Chromadorea</taxon>
        <taxon>Rhabditida</taxon>
        <taxon>Tylenchina</taxon>
        <taxon>Panagrolaimomorpha</taxon>
        <taxon>Strongyloidoidea</taxon>
        <taxon>Alloionematidae</taxon>
        <taxon>Rhabditophanes</taxon>
    </lineage>
</organism>
<name>A0AC35TUR9_9BILA</name>
<dbReference type="WBParaSite" id="RSKR_0000444700.1">
    <property type="protein sequence ID" value="RSKR_0000444700.1"/>
    <property type="gene ID" value="RSKR_0000444700"/>
</dbReference>
<evidence type="ECO:0000313" key="1">
    <source>
        <dbReference type="Proteomes" id="UP000095286"/>
    </source>
</evidence>
<proteinExistence type="predicted"/>
<reference evidence="2" key="1">
    <citation type="submission" date="2016-11" db="UniProtKB">
        <authorList>
            <consortium name="WormBaseParasite"/>
        </authorList>
    </citation>
    <scope>IDENTIFICATION</scope>
    <source>
        <strain evidence="2">KR3021</strain>
    </source>
</reference>
<protein>
    <submittedName>
        <fullName evidence="2">WAP domain-containing protein</fullName>
    </submittedName>
</protein>
<accession>A0AC35TUR9</accession>
<sequence>MKSTECESNVMCYGNNGRCCTNPTSRCPLISTLNVRCISRNPINWCSIDTECGIRSSRDIRQHHICCPTGCDYNICTAPVSNPFTTPKSIYPKKALIEENIHPDCPPLNKMHMTCKSQKPVSWCFKQSDCISNSVLTRRCCNTPCHYSACIIKMSNKWLIG</sequence>
<dbReference type="Proteomes" id="UP000095286">
    <property type="component" value="Unplaced"/>
</dbReference>